<comment type="caution">
    <text evidence="2">The sequence shown here is derived from an EMBL/GenBank/DDBJ whole genome shotgun (WGS) entry which is preliminary data.</text>
</comment>
<keyword evidence="1" id="KW-0472">Membrane</keyword>
<reference evidence="2" key="1">
    <citation type="submission" date="2021-02" db="EMBL/GenBank/DDBJ databases">
        <authorList>
            <person name="Dougan E. K."/>
            <person name="Rhodes N."/>
            <person name="Thang M."/>
            <person name="Chan C."/>
        </authorList>
    </citation>
    <scope>NUCLEOTIDE SEQUENCE</scope>
</reference>
<feature type="transmembrane region" description="Helical" evidence="1">
    <location>
        <begin position="65"/>
        <end position="86"/>
    </location>
</feature>
<proteinExistence type="predicted"/>
<sequence>KRRPTVRLSSQASLFGSSGQSHRWFYMSTLTSLFVPFVAVPVCSSVRVVCVGLCFFLLPLFPPSLSISFCVCCVCGRMCAWFYLVVLCDDGVSLLF</sequence>
<keyword evidence="1" id="KW-0812">Transmembrane</keyword>
<gene>
    <name evidence="2" type="ORF">PGLA2088_LOCUS47282</name>
</gene>
<evidence type="ECO:0000313" key="3">
    <source>
        <dbReference type="Proteomes" id="UP000626109"/>
    </source>
</evidence>
<feature type="non-terminal residue" evidence="2">
    <location>
        <position position="1"/>
    </location>
</feature>
<evidence type="ECO:0000313" key="2">
    <source>
        <dbReference type="EMBL" id="CAE8734400.1"/>
    </source>
</evidence>
<accession>A0A813LNQ0</accession>
<dbReference type="EMBL" id="CAJNNW010036451">
    <property type="protein sequence ID" value="CAE8734400.1"/>
    <property type="molecule type" value="Genomic_DNA"/>
</dbReference>
<feature type="transmembrane region" description="Helical" evidence="1">
    <location>
        <begin position="33"/>
        <end position="58"/>
    </location>
</feature>
<dbReference type="Proteomes" id="UP000626109">
    <property type="component" value="Unassembled WGS sequence"/>
</dbReference>
<evidence type="ECO:0000256" key="1">
    <source>
        <dbReference type="SAM" id="Phobius"/>
    </source>
</evidence>
<organism evidence="2 3">
    <name type="scientific">Polarella glacialis</name>
    <name type="common">Dinoflagellate</name>
    <dbReference type="NCBI Taxonomy" id="89957"/>
    <lineage>
        <taxon>Eukaryota</taxon>
        <taxon>Sar</taxon>
        <taxon>Alveolata</taxon>
        <taxon>Dinophyceae</taxon>
        <taxon>Suessiales</taxon>
        <taxon>Suessiaceae</taxon>
        <taxon>Polarella</taxon>
    </lineage>
</organism>
<protein>
    <submittedName>
        <fullName evidence="2">Uncharacterized protein</fullName>
    </submittedName>
</protein>
<dbReference type="AlphaFoldDB" id="A0A813LNQ0"/>
<keyword evidence="1" id="KW-1133">Transmembrane helix</keyword>
<name>A0A813LNQ0_POLGL</name>